<dbReference type="EMBL" id="CP053452">
    <property type="protein sequence ID" value="QJW94745.1"/>
    <property type="molecule type" value="Genomic_DNA"/>
</dbReference>
<keyword evidence="2" id="KW-1185">Reference proteome</keyword>
<name>A0A6M5YLE7_9BACT</name>
<protein>
    <submittedName>
        <fullName evidence="1">Uncharacterized protein</fullName>
    </submittedName>
</protein>
<dbReference type="AlphaFoldDB" id="A0A6M5YLE7"/>
<accession>A0A6M5YLE7</accession>
<dbReference type="Proteomes" id="UP000503447">
    <property type="component" value="Chromosome"/>
</dbReference>
<sequence>MAKLLRRNGQGATPLGDKPLDFQVFSGYLVYTKWILSAE</sequence>
<dbReference type="KEGG" id="ftj:FTUN_2267"/>
<organism evidence="1 2">
    <name type="scientific">Frigoriglobus tundricola</name>
    <dbReference type="NCBI Taxonomy" id="2774151"/>
    <lineage>
        <taxon>Bacteria</taxon>
        <taxon>Pseudomonadati</taxon>
        <taxon>Planctomycetota</taxon>
        <taxon>Planctomycetia</taxon>
        <taxon>Gemmatales</taxon>
        <taxon>Gemmataceae</taxon>
        <taxon>Frigoriglobus</taxon>
    </lineage>
</organism>
<gene>
    <name evidence="1" type="ORF">FTUN_2267</name>
</gene>
<proteinExistence type="predicted"/>
<reference evidence="2" key="1">
    <citation type="submission" date="2020-05" db="EMBL/GenBank/DDBJ databases">
        <title>Frigoriglobus tundricola gen. nov., sp. nov., a psychrotolerant cellulolytic planctomycete of the family Gemmataceae with two divergent copies of 16S rRNA gene.</title>
        <authorList>
            <person name="Kulichevskaya I.S."/>
            <person name="Ivanova A.A."/>
            <person name="Naumoff D.G."/>
            <person name="Beletsky A.V."/>
            <person name="Rijpstra W.I.C."/>
            <person name="Sinninghe Damste J.S."/>
            <person name="Mardanov A.V."/>
            <person name="Ravin N.V."/>
            <person name="Dedysh S.N."/>
        </authorList>
    </citation>
    <scope>NUCLEOTIDE SEQUENCE [LARGE SCALE GENOMIC DNA]</scope>
    <source>
        <strain evidence="2">PL17</strain>
    </source>
</reference>
<evidence type="ECO:0000313" key="1">
    <source>
        <dbReference type="EMBL" id="QJW94745.1"/>
    </source>
</evidence>
<evidence type="ECO:0000313" key="2">
    <source>
        <dbReference type="Proteomes" id="UP000503447"/>
    </source>
</evidence>